<dbReference type="AlphaFoldDB" id="A0A6J8CJ80"/>
<reference evidence="1 2" key="1">
    <citation type="submission" date="2020-06" db="EMBL/GenBank/DDBJ databases">
        <authorList>
            <person name="Li R."/>
            <person name="Bekaert M."/>
        </authorList>
    </citation>
    <scope>NUCLEOTIDE SEQUENCE [LARGE SCALE GENOMIC DNA]</scope>
    <source>
        <strain evidence="2">wild</strain>
    </source>
</reference>
<gene>
    <name evidence="1" type="ORF">MCOR_29696</name>
</gene>
<dbReference type="OrthoDB" id="6073180at2759"/>
<proteinExistence type="predicted"/>
<dbReference type="EMBL" id="CACVKT020005427">
    <property type="protein sequence ID" value="CAC5394980.1"/>
    <property type="molecule type" value="Genomic_DNA"/>
</dbReference>
<protein>
    <submittedName>
        <fullName evidence="1">Uncharacterized protein</fullName>
    </submittedName>
</protein>
<evidence type="ECO:0000313" key="2">
    <source>
        <dbReference type="Proteomes" id="UP000507470"/>
    </source>
</evidence>
<name>A0A6J8CJ80_MYTCO</name>
<sequence>MEVYKETQKKYDTLNSTIELIKHTSVIISNFLDQRPITDASDHRFTQNREVLDWFIKWEKSVVNDKTITNKEKRLISYQTRQDIVSCIMGFDELCNYKFKSSHASIIPSRVNSDVVENMFCQQRTLHNGAYTNPTYLGYCNTVNSVILGQHAI</sequence>
<dbReference type="Proteomes" id="UP000507470">
    <property type="component" value="Unassembled WGS sequence"/>
</dbReference>
<organism evidence="1 2">
    <name type="scientific">Mytilus coruscus</name>
    <name type="common">Sea mussel</name>
    <dbReference type="NCBI Taxonomy" id="42192"/>
    <lineage>
        <taxon>Eukaryota</taxon>
        <taxon>Metazoa</taxon>
        <taxon>Spiralia</taxon>
        <taxon>Lophotrochozoa</taxon>
        <taxon>Mollusca</taxon>
        <taxon>Bivalvia</taxon>
        <taxon>Autobranchia</taxon>
        <taxon>Pteriomorphia</taxon>
        <taxon>Mytilida</taxon>
        <taxon>Mytiloidea</taxon>
        <taxon>Mytilidae</taxon>
        <taxon>Mytilinae</taxon>
        <taxon>Mytilus</taxon>
    </lineage>
</organism>
<accession>A0A6J8CJ80</accession>
<evidence type="ECO:0000313" key="1">
    <source>
        <dbReference type="EMBL" id="CAC5394980.1"/>
    </source>
</evidence>
<keyword evidence="2" id="KW-1185">Reference proteome</keyword>